<name>A0A1H0EB19_9HYPH</name>
<reference evidence="3" key="1">
    <citation type="submission" date="2016-10" db="EMBL/GenBank/DDBJ databases">
        <authorList>
            <person name="Varghese N."/>
            <person name="Submissions S."/>
        </authorList>
    </citation>
    <scope>NUCLEOTIDE SEQUENCE [LARGE SCALE GENOMIC DNA]</scope>
    <source>
        <strain evidence="3">BL47</strain>
    </source>
</reference>
<proteinExistence type="predicted"/>
<dbReference type="EMBL" id="FNHS01000011">
    <property type="protein sequence ID" value="SDN79496.1"/>
    <property type="molecule type" value="Genomic_DNA"/>
</dbReference>
<organism evidence="2 3">
    <name type="scientific">Methylobacterium phyllostachyos</name>
    <dbReference type="NCBI Taxonomy" id="582672"/>
    <lineage>
        <taxon>Bacteria</taxon>
        <taxon>Pseudomonadati</taxon>
        <taxon>Pseudomonadota</taxon>
        <taxon>Alphaproteobacteria</taxon>
        <taxon>Hyphomicrobiales</taxon>
        <taxon>Methylobacteriaceae</taxon>
        <taxon>Methylobacterium</taxon>
    </lineage>
</organism>
<accession>A0A1H0EB19</accession>
<dbReference type="STRING" id="582672.SAMN05216360_111115"/>
<evidence type="ECO:0000259" key="1">
    <source>
        <dbReference type="Pfam" id="PF21814"/>
    </source>
</evidence>
<evidence type="ECO:0000313" key="2">
    <source>
        <dbReference type="EMBL" id="SDN79496.1"/>
    </source>
</evidence>
<dbReference type="AlphaFoldDB" id="A0A1H0EB19"/>
<dbReference type="OrthoDB" id="33315at2"/>
<dbReference type="RefSeq" id="WP_091718274.1">
    <property type="nucleotide sequence ID" value="NZ_FNHS01000011.1"/>
</dbReference>
<protein>
    <recommendedName>
        <fullName evidence="1">DUF6883 domain-containing protein</fullName>
    </recommendedName>
</protein>
<gene>
    <name evidence="2" type="ORF">SAMN05216360_111115</name>
</gene>
<dbReference type="Pfam" id="PF21814">
    <property type="entry name" value="DUF6883"/>
    <property type="match status" value="1"/>
</dbReference>
<keyword evidence="3" id="KW-1185">Reference proteome</keyword>
<sequence length="121" mass="13572">MSDAIGYPAQFRVDDDKVRRYLLDPKHEDGGAKCAFLLSVGFTLDDPVTLMTALIEHPTPQTLVRAYAVLHGLRYHFEGPMRCPGGISAQVRTVWQIDARPGLHPARFITLKPLRKTRVGF</sequence>
<evidence type="ECO:0000313" key="3">
    <source>
        <dbReference type="Proteomes" id="UP000198704"/>
    </source>
</evidence>
<dbReference type="Proteomes" id="UP000198704">
    <property type="component" value="Unassembled WGS sequence"/>
</dbReference>
<dbReference type="InterPro" id="IPR049250">
    <property type="entry name" value="DUF6883"/>
</dbReference>
<feature type="domain" description="DUF6883" evidence="1">
    <location>
        <begin position="11"/>
        <end position="113"/>
    </location>
</feature>